<dbReference type="PANTHER" id="PTHR41328">
    <property type="entry name" value="TERMINASE SMALL SUBUNIT-RELATED"/>
    <property type="match status" value="1"/>
</dbReference>
<sequence length="163" mass="18310">MAERLTAKQQRFIDEYLIDLNATQAAIRAGYSEKTATSIGAENLTKPYIRTEIDKRMKSKQDSAIADQDEVLRTLTRVLRREEMEHSVVVAKKHKSSYDSNGKKKIVDEETPEVVAIPSKLSDVNKAAELLGRRYALWTDNTNVNADIGVTIIDDIPESSQTN</sequence>
<comment type="caution">
    <text evidence="3">The sequence shown here is derived from an EMBL/GenBank/DDBJ whole genome shotgun (WGS) entry which is preliminary data.</text>
</comment>
<dbReference type="InterPro" id="IPR052404">
    <property type="entry name" value="SPP1-like_terminase"/>
</dbReference>
<dbReference type="Gene3D" id="6.10.140.2160">
    <property type="match status" value="1"/>
</dbReference>
<proteinExistence type="predicted"/>
<keyword evidence="4" id="KW-1185">Reference proteome</keyword>
<keyword evidence="1" id="KW-1188">Viral release from host cell</keyword>
<evidence type="ECO:0000313" key="3">
    <source>
        <dbReference type="EMBL" id="MCY1715214.1"/>
    </source>
</evidence>
<evidence type="ECO:0000256" key="2">
    <source>
        <dbReference type="ARBA" id="ARBA00023219"/>
    </source>
</evidence>
<dbReference type="Proteomes" id="UP001082703">
    <property type="component" value="Unassembled WGS sequence"/>
</dbReference>
<gene>
    <name evidence="3" type="ORF">OUY18_13245</name>
</gene>
<dbReference type="PANTHER" id="PTHR41328:SF2">
    <property type="entry name" value="TERMINASE SMALL SUBUNIT"/>
    <property type="match status" value="1"/>
</dbReference>
<protein>
    <submittedName>
        <fullName evidence="3">Terminase small subunit</fullName>
    </submittedName>
</protein>
<name>A0ABT4BWE9_9FIRM</name>
<accession>A0ABT4BWE9</accession>
<evidence type="ECO:0000256" key="1">
    <source>
        <dbReference type="ARBA" id="ARBA00022612"/>
    </source>
</evidence>
<keyword evidence="2" id="KW-0231">Viral genome packaging</keyword>
<dbReference type="Pfam" id="PF03592">
    <property type="entry name" value="Terminase_2"/>
    <property type="match status" value="1"/>
</dbReference>
<dbReference type="InterPro" id="IPR038713">
    <property type="entry name" value="Terminase_Gp1_N_sf"/>
</dbReference>
<dbReference type="EMBL" id="JAPOHA010000018">
    <property type="protein sequence ID" value="MCY1715214.1"/>
    <property type="molecule type" value="Genomic_DNA"/>
</dbReference>
<dbReference type="InterPro" id="IPR005335">
    <property type="entry name" value="Terminase_ssu"/>
</dbReference>
<dbReference type="Gene3D" id="1.10.10.1400">
    <property type="entry name" value="Terminase, small subunit, N-terminal DNA-binding domain, HTH motif"/>
    <property type="match status" value="1"/>
</dbReference>
<evidence type="ECO:0000313" key="4">
    <source>
        <dbReference type="Proteomes" id="UP001082703"/>
    </source>
</evidence>
<reference evidence="3 4" key="1">
    <citation type="submission" date="2022-11" db="EMBL/GenBank/DDBJ databases">
        <authorList>
            <person name="Caiyu Z."/>
        </authorList>
    </citation>
    <scope>NUCLEOTIDE SEQUENCE [LARGE SCALE GENOMIC DNA]</scope>
    <source>
        <strain evidence="3 4">YR-4</strain>
    </source>
</reference>
<dbReference type="RefSeq" id="WP_268059251.1">
    <property type="nucleotide sequence ID" value="NZ_JAPOHA010000018.1"/>
</dbReference>
<organism evidence="3 4">
    <name type="scientific">Caproiciproducens galactitolivorans</name>
    <dbReference type="NCBI Taxonomy" id="642589"/>
    <lineage>
        <taxon>Bacteria</taxon>
        <taxon>Bacillati</taxon>
        <taxon>Bacillota</taxon>
        <taxon>Clostridia</taxon>
        <taxon>Eubacteriales</taxon>
        <taxon>Acutalibacteraceae</taxon>
        <taxon>Caproiciproducens</taxon>
    </lineage>
</organism>